<dbReference type="EMBL" id="JAGSGB010000002">
    <property type="protein sequence ID" value="MBZ6379195.1"/>
    <property type="molecule type" value="Genomic_DNA"/>
</dbReference>
<dbReference type="Pfam" id="PF00015">
    <property type="entry name" value="MCPsignal"/>
    <property type="match status" value="1"/>
</dbReference>
<dbReference type="SMART" id="SM00283">
    <property type="entry name" value="MA"/>
    <property type="match status" value="1"/>
</dbReference>
<evidence type="ECO:0000256" key="4">
    <source>
        <dbReference type="SAM" id="Coils"/>
    </source>
</evidence>
<keyword evidence="10" id="KW-1185">Reference proteome</keyword>
<evidence type="ECO:0000256" key="3">
    <source>
        <dbReference type="PROSITE-ProRule" id="PRU00284"/>
    </source>
</evidence>
<dbReference type="CDD" id="cd06225">
    <property type="entry name" value="HAMP"/>
    <property type="match status" value="1"/>
</dbReference>
<keyword evidence="6" id="KW-1133">Transmembrane helix</keyword>
<feature type="domain" description="Methyl-accepting transducer" evidence="7">
    <location>
        <begin position="187"/>
        <end position="416"/>
    </location>
</feature>
<dbReference type="PROSITE" id="PS50111">
    <property type="entry name" value="CHEMOTAXIS_TRANSDUC_2"/>
    <property type="match status" value="1"/>
</dbReference>
<dbReference type="InterPro" id="IPR004089">
    <property type="entry name" value="MCPsignal_dom"/>
</dbReference>
<dbReference type="PANTHER" id="PTHR43531">
    <property type="entry name" value="PROTEIN ICFG"/>
    <property type="match status" value="1"/>
</dbReference>
<reference evidence="9 10" key="1">
    <citation type="submission" date="2021-04" db="EMBL/GenBank/DDBJ databases">
        <authorList>
            <person name="Pira H."/>
            <person name="Risdian C."/>
            <person name="Wink J."/>
        </authorList>
    </citation>
    <scope>NUCLEOTIDE SEQUENCE [LARGE SCALE GENOMIC DNA]</scope>
    <source>
        <strain evidence="9 10">DSM 107782</strain>
    </source>
</reference>
<dbReference type="InterPro" id="IPR003660">
    <property type="entry name" value="HAMP_dom"/>
</dbReference>
<dbReference type="PROSITE" id="PS50885">
    <property type="entry name" value="HAMP"/>
    <property type="match status" value="2"/>
</dbReference>
<dbReference type="SUPFAM" id="SSF158472">
    <property type="entry name" value="HAMP domain-like"/>
    <property type="match status" value="1"/>
</dbReference>
<gene>
    <name evidence="9" type="ORF">KCN53_11195</name>
</gene>
<dbReference type="PRINTS" id="PR00260">
    <property type="entry name" value="CHEMTRNSDUCR"/>
</dbReference>
<evidence type="ECO:0000256" key="2">
    <source>
        <dbReference type="ARBA" id="ARBA00029447"/>
    </source>
</evidence>
<feature type="domain" description="HAMP" evidence="8">
    <location>
        <begin position="74"/>
        <end position="127"/>
    </location>
</feature>
<dbReference type="Gene3D" id="6.10.340.10">
    <property type="match status" value="1"/>
</dbReference>
<evidence type="ECO:0000256" key="5">
    <source>
        <dbReference type="SAM" id="MobiDB-lite"/>
    </source>
</evidence>
<accession>A0ABS7WML5</accession>
<comment type="similarity">
    <text evidence="2">Belongs to the methyl-accepting chemotaxis (MCP) protein family.</text>
</comment>
<keyword evidence="3" id="KW-0807">Transducer</keyword>
<keyword evidence="4" id="KW-0175">Coiled coil</keyword>
<feature type="region of interest" description="Disordered" evidence="5">
    <location>
        <begin position="446"/>
        <end position="476"/>
    </location>
</feature>
<evidence type="ECO:0000259" key="7">
    <source>
        <dbReference type="PROSITE" id="PS50111"/>
    </source>
</evidence>
<dbReference type="Gene3D" id="1.10.287.950">
    <property type="entry name" value="Methyl-accepting chemotaxis protein"/>
    <property type="match status" value="1"/>
</dbReference>
<keyword evidence="1" id="KW-0145">Chemotaxis</keyword>
<dbReference type="SMART" id="SM00304">
    <property type="entry name" value="HAMP"/>
    <property type="match status" value="2"/>
</dbReference>
<evidence type="ECO:0000256" key="6">
    <source>
        <dbReference type="SAM" id="Phobius"/>
    </source>
</evidence>
<dbReference type="PANTHER" id="PTHR43531:SF11">
    <property type="entry name" value="METHYL-ACCEPTING CHEMOTAXIS PROTEIN 3"/>
    <property type="match status" value="1"/>
</dbReference>
<proteinExistence type="inferred from homology"/>
<dbReference type="InterPro" id="IPR051310">
    <property type="entry name" value="MCP_chemotaxis"/>
</dbReference>
<dbReference type="Proteomes" id="UP000824621">
    <property type="component" value="Unassembled WGS sequence"/>
</dbReference>
<keyword evidence="6" id="KW-0472">Membrane</keyword>
<evidence type="ECO:0000313" key="10">
    <source>
        <dbReference type="Proteomes" id="UP000824621"/>
    </source>
</evidence>
<evidence type="ECO:0000259" key="8">
    <source>
        <dbReference type="PROSITE" id="PS50885"/>
    </source>
</evidence>
<dbReference type="Pfam" id="PF00672">
    <property type="entry name" value="HAMP"/>
    <property type="match status" value="1"/>
</dbReference>
<organism evidence="9 10">
    <name type="scientific">Pacificimonas aurantium</name>
    <dbReference type="NCBI Taxonomy" id="1250540"/>
    <lineage>
        <taxon>Bacteria</taxon>
        <taxon>Pseudomonadati</taxon>
        <taxon>Pseudomonadota</taxon>
        <taxon>Alphaproteobacteria</taxon>
        <taxon>Sphingomonadales</taxon>
        <taxon>Sphingosinicellaceae</taxon>
        <taxon>Pacificimonas</taxon>
    </lineage>
</organism>
<evidence type="ECO:0000256" key="1">
    <source>
        <dbReference type="ARBA" id="ARBA00022500"/>
    </source>
</evidence>
<sequence>MRDEAEDVLQHEAKEPFETMDAALTEIVDEQREALIFGVAEAKSDASFATWQLIIVSALGLLLIGGTVLWIVRKQITQPLEGLTRQMDDLTAGRYNIDITGTDRADEVGAIARALNVFRDTGQEKVEADKEQKVVVDTLSERLATLAEGDLTANVDVEFAPAYAQLKRNYNDAVASLRELIGSVMDSAGAIRNGSNEIMQASEDLARRTESNAASLEETAASLTEVDGRVKATAKAARQTVTRADEAIETVGSGRSVAQCAVQAMERVSENAQDIDAVIEGLDKIAFQTRVLAMNAAVEAGRAGEAGRGFAVVADLVSALAMRAEEESKNAREQLTVTQTGISSAVEEVRKVDGALADIATGVGEVHELLGSMARDNEAQSNALTQVSVAIGDMDKATQQNAAMVEETSAAARSLSGEVTQLSDQASRFRIGAAGSTVRTAKPIVMTSQPAADPAPKLPVAAMSNGHAPDGDWTAF</sequence>
<feature type="transmembrane region" description="Helical" evidence="6">
    <location>
        <begin position="51"/>
        <end position="72"/>
    </location>
</feature>
<name>A0ABS7WML5_9SPHN</name>
<dbReference type="InterPro" id="IPR004090">
    <property type="entry name" value="Chemotax_Me-accpt_rcpt"/>
</dbReference>
<comment type="caution">
    <text evidence="9">The sequence shown here is derived from an EMBL/GenBank/DDBJ whole genome shotgun (WGS) entry which is preliminary data.</text>
</comment>
<dbReference type="SUPFAM" id="SSF58104">
    <property type="entry name" value="Methyl-accepting chemotaxis protein (MCP) signaling domain"/>
    <property type="match status" value="1"/>
</dbReference>
<feature type="coiled-coil region" evidence="4">
    <location>
        <begin position="199"/>
        <end position="226"/>
    </location>
</feature>
<feature type="domain" description="HAMP" evidence="8">
    <location>
        <begin position="136"/>
        <end position="182"/>
    </location>
</feature>
<keyword evidence="6" id="KW-0812">Transmembrane</keyword>
<evidence type="ECO:0000313" key="9">
    <source>
        <dbReference type="EMBL" id="MBZ6379195.1"/>
    </source>
</evidence>
<protein>
    <submittedName>
        <fullName evidence="9">HAMP domain-containing protein</fullName>
    </submittedName>
</protein>